<dbReference type="EMBL" id="JANLCM010000001">
    <property type="protein sequence ID" value="MCS5717571.1"/>
    <property type="molecule type" value="Genomic_DNA"/>
</dbReference>
<evidence type="ECO:0000259" key="1">
    <source>
        <dbReference type="SMART" id="SM00849"/>
    </source>
</evidence>
<sequence>MTDEVTFVEGPASNWIVLTGSDGVDLIDAGYPDDAPLVVESLAAVGAALGDLRRIWVTHAHTDHIGGIPELLRGAPQAVVLTGRADVEPTRGIGREQVTVAKLGARLLRPLWFRWALSAARAGGLRDIAVPTARALTAADVAGSALEPIEVPGHTDGSTAFVLDHGAVVATGDVIVTHHPTLPRRQPPRPQAIDAVFSHDPGLARDASLTLLGSTATVVLPGHGPAMARTLQGWELLEG</sequence>
<name>A0ABT2GRY5_9MICO</name>
<dbReference type="RefSeq" id="WP_259505950.1">
    <property type="nucleotide sequence ID" value="NZ_JANLCM010000001.1"/>
</dbReference>
<dbReference type="SUPFAM" id="SSF56281">
    <property type="entry name" value="Metallo-hydrolase/oxidoreductase"/>
    <property type="match status" value="1"/>
</dbReference>
<dbReference type="Pfam" id="PF00753">
    <property type="entry name" value="Lactamase_B"/>
    <property type="match status" value="1"/>
</dbReference>
<proteinExistence type="predicted"/>
<protein>
    <submittedName>
        <fullName evidence="2">MBL fold metallo-hydrolase</fullName>
    </submittedName>
</protein>
<keyword evidence="3" id="KW-1185">Reference proteome</keyword>
<reference evidence="2" key="1">
    <citation type="submission" date="2022-08" db="EMBL/GenBank/DDBJ databases">
        <authorList>
            <person name="Deng Y."/>
            <person name="Han X.-F."/>
            <person name="Zhang Y.-Q."/>
        </authorList>
    </citation>
    <scope>NUCLEOTIDE SEQUENCE</scope>
    <source>
        <strain evidence="2">CPCC 205763</strain>
    </source>
</reference>
<dbReference type="Gene3D" id="3.60.15.10">
    <property type="entry name" value="Ribonuclease Z/Hydroxyacylglutathione hydrolase-like"/>
    <property type="match status" value="1"/>
</dbReference>
<comment type="caution">
    <text evidence="2">The sequence shown here is derived from an EMBL/GenBank/DDBJ whole genome shotgun (WGS) entry which is preliminary data.</text>
</comment>
<dbReference type="InterPro" id="IPR036866">
    <property type="entry name" value="RibonucZ/Hydroxyglut_hydro"/>
</dbReference>
<accession>A0ABT2GRY5</accession>
<organism evidence="2 3">
    <name type="scientific">Herbiconiux aconitum</name>
    <dbReference type="NCBI Taxonomy" id="2970913"/>
    <lineage>
        <taxon>Bacteria</taxon>
        <taxon>Bacillati</taxon>
        <taxon>Actinomycetota</taxon>
        <taxon>Actinomycetes</taxon>
        <taxon>Micrococcales</taxon>
        <taxon>Microbacteriaceae</taxon>
        <taxon>Herbiconiux</taxon>
    </lineage>
</organism>
<dbReference type="SMART" id="SM00849">
    <property type="entry name" value="Lactamase_B"/>
    <property type="match status" value="1"/>
</dbReference>
<dbReference type="PANTHER" id="PTHR42951:SF14">
    <property type="entry name" value="METALLO-BETA-LACTAMASE SUPERFAMILY PROTEIN"/>
    <property type="match status" value="1"/>
</dbReference>
<evidence type="ECO:0000313" key="2">
    <source>
        <dbReference type="EMBL" id="MCS5717571.1"/>
    </source>
</evidence>
<gene>
    <name evidence="2" type="ORF">N1027_05405</name>
</gene>
<feature type="domain" description="Metallo-beta-lactamase" evidence="1">
    <location>
        <begin position="12"/>
        <end position="223"/>
    </location>
</feature>
<evidence type="ECO:0000313" key="3">
    <source>
        <dbReference type="Proteomes" id="UP001165584"/>
    </source>
</evidence>
<dbReference type="Proteomes" id="UP001165584">
    <property type="component" value="Unassembled WGS sequence"/>
</dbReference>
<dbReference type="InterPro" id="IPR050855">
    <property type="entry name" value="NDM-1-like"/>
</dbReference>
<dbReference type="PANTHER" id="PTHR42951">
    <property type="entry name" value="METALLO-BETA-LACTAMASE DOMAIN-CONTAINING"/>
    <property type="match status" value="1"/>
</dbReference>
<dbReference type="InterPro" id="IPR001279">
    <property type="entry name" value="Metallo-B-lactamas"/>
</dbReference>